<reference evidence="13" key="1">
    <citation type="journal article" date="2019" name="Int. J. Syst. Evol. Microbiol.">
        <title>The Global Catalogue of Microorganisms (GCM) 10K type strain sequencing project: providing services to taxonomists for standard genome sequencing and annotation.</title>
        <authorList>
            <consortium name="The Broad Institute Genomics Platform"/>
            <consortium name="The Broad Institute Genome Sequencing Center for Infectious Disease"/>
            <person name="Wu L."/>
            <person name="Ma J."/>
        </authorList>
    </citation>
    <scope>NUCLEOTIDE SEQUENCE [LARGE SCALE GENOMIC DNA]</scope>
    <source>
        <strain evidence="13">CCM 8749</strain>
    </source>
</reference>
<dbReference type="Pfam" id="PF02899">
    <property type="entry name" value="Phage_int_SAM_1"/>
    <property type="match status" value="1"/>
</dbReference>
<comment type="caution">
    <text evidence="12">The sequence shown here is derived from an EMBL/GenBank/DDBJ whole genome shotgun (WGS) entry which is preliminary data.</text>
</comment>
<name>A0ABW1IJ20_9BACL</name>
<dbReference type="InterPro" id="IPR044068">
    <property type="entry name" value="CB"/>
</dbReference>
<keyword evidence="13" id="KW-1185">Reference proteome</keyword>
<dbReference type="Gene3D" id="1.10.150.130">
    <property type="match status" value="1"/>
</dbReference>
<dbReference type="CDD" id="cd00397">
    <property type="entry name" value="DNA_BRE_C"/>
    <property type="match status" value="1"/>
</dbReference>
<evidence type="ECO:0000256" key="5">
    <source>
        <dbReference type="ARBA" id="ARBA00022908"/>
    </source>
</evidence>
<dbReference type="InterPro" id="IPR004107">
    <property type="entry name" value="Integrase_SAM-like_N"/>
</dbReference>
<keyword evidence="5" id="KW-0229">DNA integration</keyword>
<dbReference type="SUPFAM" id="SSF56349">
    <property type="entry name" value="DNA breaking-rejoining enzymes"/>
    <property type="match status" value="1"/>
</dbReference>
<comment type="subcellular location">
    <subcellularLocation>
        <location evidence="1">Cytoplasm</location>
    </subcellularLocation>
</comment>
<organism evidence="12 13">
    <name type="scientific">Marinicrinis lubricantis</name>
    <dbReference type="NCBI Taxonomy" id="2086470"/>
    <lineage>
        <taxon>Bacteria</taxon>
        <taxon>Bacillati</taxon>
        <taxon>Bacillota</taxon>
        <taxon>Bacilli</taxon>
        <taxon>Bacillales</taxon>
        <taxon>Paenibacillaceae</taxon>
    </lineage>
</organism>
<evidence type="ECO:0000256" key="7">
    <source>
        <dbReference type="ARBA" id="ARBA00023172"/>
    </source>
</evidence>
<feature type="domain" description="Tyr recombinase" evidence="10">
    <location>
        <begin position="174"/>
        <end position="370"/>
    </location>
</feature>
<gene>
    <name evidence="12" type="ORF">ACFPXP_00045</name>
</gene>
<evidence type="ECO:0000259" key="11">
    <source>
        <dbReference type="PROSITE" id="PS51900"/>
    </source>
</evidence>
<dbReference type="EMBL" id="JBHSQV010000001">
    <property type="protein sequence ID" value="MFC5984898.1"/>
    <property type="molecule type" value="Genomic_DNA"/>
</dbReference>
<protein>
    <submittedName>
        <fullName evidence="12">Tyrosine-type recombinase/integrase</fullName>
    </submittedName>
</protein>
<keyword evidence="2" id="KW-0963">Cytoplasm</keyword>
<evidence type="ECO:0000256" key="8">
    <source>
        <dbReference type="ARBA" id="ARBA00023306"/>
    </source>
</evidence>
<dbReference type="InterPro" id="IPR002104">
    <property type="entry name" value="Integrase_catalytic"/>
</dbReference>
<evidence type="ECO:0000259" key="10">
    <source>
        <dbReference type="PROSITE" id="PS51898"/>
    </source>
</evidence>
<dbReference type="InterPro" id="IPR013762">
    <property type="entry name" value="Integrase-like_cat_sf"/>
</dbReference>
<keyword evidence="4" id="KW-0159">Chromosome partition</keyword>
<dbReference type="Gene3D" id="1.10.443.10">
    <property type="entry name" value="Intergrase catalytic core"/>
    <property type="match status" value="1"/>
</dbReference>
<feature type="domain" description="Core-binding (CB)" evidence="11">
    <location>
        <begin position="39"/>
        <end position="129"/>
    </location>
</feature>
<dbReference type="PANTHER" id="PTHR30349:SF77">
    <property type="entry name" value="TYROSINE RECOMBINASE XERC"/>
    <property type="match status" value="1"/>
</dbReference>
<evidence type="ECO:0000256" key="2">
    <source>
        <dbReference type="ARBA" id="ARBA00022490"/>
    </source>
</evidence>
<dbReference type="RefSeq" id="WP_379891225.1">
    <property type="nucleotide sequence ID" value="NZ_CBCSCT010000037.1"/>
</dbReference>
<dbReference type="InterPro" id="IPR010998">
    <property type="entry name" value="Integrase_recombinase_N"/>
</dbReference>
<evidence type="ECO:0000256" key="9">
    <source>
        <dbReference type="PROSITE-ProRule" id="PRU01248"/>
    </source>
</evidence>
<keyword evidence="6 9" id="KW-0238">DNA-binding</keyword>
<evidence type="ECO:0000256" key="6">
    <source>
        <dbReference type="ARBA" id="ARBA00023125"/>
    </source>
</evidence>
<evidence type="ECO:0000313" key="13">
    <source>
        <dbReference type="Proteomes" id="UP001596250"/>
    </source>
</evidence>
<proteinExistence type="predicted"/>
<dbReference type="Pfam" id="PF00589">
    <property type="entry name" value="Phage_integrase"/>
    <property type="match status" value="1"/>
</dbReference>
<dbReference type="PROSITE" id="PS51898">
    <property type="entry name" value="TYR_RECOMBINASE"/>
    <property type="match status" value="1"/>
</dbReference>
<keyword evidence="8" id="KW-0131">Cell cycle</keyword>
<dbReference type="PANTHER" id="PTHR30349">
    <property type="entry name" value="PHAGE INTEGRASE-RELATED"/>
    <property type="match status" value="1"/>
</dbReference>
<dbReference type="Proteomes" id="UP001596250">
    <property type="component" value="Unassembled WGS sequence"/>
</dbReference>
<evidence type="ECO:0000313" key="12">
    <source>
        <dbReference type="EMBL" id="MFC5984898.1"/>
    </source>
</evidence>
<dbReference type="PROSITE" id="PS51900">
    <property type="entry name" value="CB"/>
    <property type="match status" value="1"/>
</dbReference>
<evidence type="ECO:0000256" key="4">
    <source>
        <dbReference type="ARBA" id="ARBA00022829"/>
    </source>
</evidence>
<sequence>MAEHHIVLILVVMNMGNLKIEKTLNEAGKRNVVVVDEDYNIVEEITLFLHYLEEKGHSENTIEGYSRDLKEYFTWLNEVGLKFYEVRKADMFSWLEYLKTKVGKTDKEKSAKTKNKYMATIASFYRYYEVIGGFVTENPLTYKDDSKNRHFLVQKVSRKDMGFNFFRVKEKKSVKGKRLTREQVEKLYQGLEMLQSDESLNARNRLLFRFLYETGCRISEALGLRIGDYEIQTKVGVIKVKEHDSLYHKDHNIKSLEREIPVSRDIVFAIEDYILYHRPDDGKHLTIFVNHETSPGQYMIRDTITKLFNKLSEQVGIKCTPHMLRHTHGTELTESGFDMRYVQDRLGHNDVKSTSKYQHLSLEAKTTAYESFMRQRRSAELN</sequence>
<keyword evidence="3" id="KW-0132">Cell division</keyword>
<accession>A0ABW1IJ20</accession>
<evidence type="ECO:0000256" key="1">
    <source>
        <dbReference type="ARBA" id="ARBA00004496"/>
    </source>
</evidence>
<keyword evidence="7" id="KW-0233">DNA recombination</keyword>
<evidence type="ECO:0000256" key="3">
    <source>
        <dbReference type="ARBA" id="ARBA00022618"/>
    </source>
</evidence>
<dbReference type="InterPro" id="IPR050090">
    <property type="entry name" value="Tyrosine_recombinase_XerCD"/>
</dbReference>
<dbReference type="InterPro" id="IPR011010">
    <property type="entry name" value="DNA_brk_join_enz"/>
</dbReference>